<reference evidence="2" key="1">
    <citation type="submission" date="2022-08" db="UniProtKB">
        <authorList>
            <consortium name="EnsemblMetazoa"/>
        </authorList>
    </citation>
    <scope>IDENTIFICATION</scope>
</reference>
<evidence type="ECO:0000313" key="2">
    <source>
        <dbReference type="EnsemblMetazoa" id="ACOM023604-PA.1"/>
    </source>
</evidence>
<proteinExistence type="predicted"/>
<organism evidence="2">
    <name type="scientific">Anopheles coluzzii</name>
    <name type="common">African malaria mosquito</name>
    <dbReference type="NCBI Taxonomy" id="1518534"/>
    <lineage>
        <taxon>Eukaryota</taxon>
        <taxon>Metazoa</taxon>
        <taxon>Ecdysozoa</taxon>
        <taxon>Arthropoda</taxon>
        <taxon>Hexapoda</taxon>
        <taxon>Insecta</taxon>
        <taxon>Pterygota</taxon>
        <taxon>Neoptera</taxon>
        <taxon>Endopterygota</taxon>
        <taxon>Diptera</taxon>
        <taxon>Nematocera</taxon>
        <taxon>Culicoidea</taxon>
        <taxon>Culicidae</taxon>
        <taxon>Anophelinae</taxon>
        <taxon>Anopheles</taxon>
    </lineage>
</organism>
<dbReference type="AlphaFoldDB" id="A0A8W7P0E5"/>
<evidence type="ECO:0000256" key="1">
    <source>
        <dbReference type="SAM" id="MobiDB-lite"/>
    </source>
</evidence>
<name>A0A8W7P0E5_ANOCL</name>
<dbReference type="EnsemblMetazoa" id="ACOM023604-RA">
    <property type="protein sequence ID" value="ACOM023604-PA.1"/>
    <property type="gene ID" value="ACOM023604"/>
</dbReference>
<sequence length="119" mass="13124">MGESKVGGNEQDREPVLTAGRNGAVARSELDTEYKQHLGLLEQLENVGNMSNGTSGATEDLEQQINSFYFYERGLPGFEIVRLSFEMSVLSNVTDALSRRVDKKVTFARHAKASRPCLG</sequence>
<protein>
    <submittedName>
        <fullName evidence="2">Uncharacterized protein</fullName>
    </submittedName>
</protein>
<feature type="region of interest" description="Disordered" evidence="1">
    <location>
        <begin position="1"/>
        <end position="21"/>
    </location>
</feature>
<accession>A0A8W7P0E5</accession>
<dbReference type="Proteomes" id="UP000075882">
    <property type="component" value="Unassembled WGS sequence"/>
</dbReference>
<dbReference type="VEuPathDB" id="VectorBase:ACON2_038526"/>